<dbReference type="SUPFAM" id="SSF50978">
    <property type="entry name" value="WD40 repeat-like"/>
    <property type="match status" value="1"/>
</dbReference>
<dbReference type="GeneID" id="17309215"/>
<organism evidence="1">
    <name type="scientific">Guillardia theta (strain CCMP2712)</name>
    <name type="common">Cryptophyte</name>
    <dbReference type="NCBI Taxonomy" id="905079"/>
    <lineage>
        <taxon>Eukaryota</taxon>
        <taxon>Cryptophyceae</taxon>
        <taxon>Pyrenomonadales</taxon>
        <taxon>Geminigeraceae</taxon>
        <taxon>Guillardia</taxon>
    </lineage>
</organism>
<dbReference type="KEGG" id="gtt:GUITHDRAFT_101648"/>
<dbReference type="Proteomes" id="UP000011087">
    <property type="component" value="Unassembled WGS sequence"/>
</dbReference>
<reference evidence="1 3" key="1">
    <citation type="journal article" date="2012" name="Nature">
        <title>Algal genomes reveal evolutionary mosaicism and the fate of nucleomorphs.</title>
        <authorList>
            <consortium name="DOE Joint Genome Institute"/>
            <person name="Curtis B.A."/>
            <person name="Tanifuji G."/>
            <person name="Burki F."/>
            <person name="Gruber A."/>
            <person name="Irimia M."/>
            <person name="Maruyama S."/>
            <person name="Arias M.C."/>
            <person name="Ball S.G."/>
            <person name="Gile G.H."/>
            <person name="Hirakawa Y."/>
            <person name="Hopkins J.F."/>
            <person name="Kuo A."/>
            <person name="Rensing S.A."/>
            <person name="Schmutz J."/>
            <person name="Symeonidi A."/>
            <person name="Elias M."/>
            <person name="Eveleigh R.J."/>
            <person name="Herman E.K."/>
            <person name="Klute M.J."/>
            <person name="Nakayama T."/>
            <person name="Obornik M."/>
            <person name="Reyes-Prieto A."/>
            <person name="Armbrust E.V."/>
            <person name="Aves S.J."/>
            <person name="Beiko R.G."/>
            <person name="Coutinho P."/>
            <person name="Dacks J.B."/>
            <person name="Durnford D.G."/>
            <person name="Fast N.M."/>
            <person name="Green B.R."/>
            <person name="Grisdale C.J."/>
            <person name="Hempel F."/>
            <person name="Henrissat B."/>
            <person name="Hoppner M.P."/>
            <person name="Ishida K."/>
            <person name="Kim E."/>
            <person name="Koreny L."/>
            <person name="Kroth P.G."/>
            <person name="Liu Y."/>
            <person name="Malik S.B."/>
            <person name="Maier U.G."/>
            <person name="McRose D."/>
            <person name="Mock T."/>
            <person name="Neilson J.A."/>
            <person name="Onodera N.T."/>
            <person name="Poole A.M."/>
            <person name="Pritham E.J."/>
            <person name="Richards T.A."/>
            <person name="Rocap G."/>
            <person name="Roy S.W."/>
            <person name="Sarai C."/>
            <person name="Schaack S."/>
            <person name="Shirato S."/>
            <person name="Slamovits C.H."/>
            <person name="Spencer D.F."/>
            <person name="Suzuki S."/>
            <person name="Worden A.Z."/>
            <person name="Zauner S."/>
            <person name="Barry K."/>
            <person name="Bell C."/>
            <person name="Bharti A.K."/>
            <person name="Crow J.A."/>
            <person name="Grimwood J."/>
            <person name="Kramer R."/>
            <person name="Lindquist E."/>
            <person name="Lucas S."/>
            <person name="Salamov A."/>
            <person name="McFadden G.I."/>
            <person name="Lane C.E."/>
            <person name="Keeling P.J."/>
            <person name="Gray M.W."/>
            <person name="Grigoriev I.V."/>
            <person name="Archibald J.M."/>
        </authorList>
    </citation>
    <scope>NUCLEOTIDE SEQUENCE</scope>
    <source>
        <strain evidence="1 3">CCMP2712</strain>
    </source>
</reference>
<dbReference type="PaxDb" id="55529-EKX52477"/>
<dbReference type="HOGENOM" id="CLU_1499058_0_0_1"/>
<protein>
    <submittedName>
        <fullName evidence="1 2">Uncharacterized protein</fullName>
    </submittedName>
</protein>
<dbReference type="Gene3D" id="2.130.10.10">
    <property type="entry name" value="YVTN repeat-like/Quinoprotein amine dehydrogenase"/>
    <property type="match status" value="1"/>
</dbReference>
<proteinExistence type="predicted"/>
<sequence>MREKDESEQGSDTSSTNHTWLRATNEVRCMATTRHGFVLTGHIDGYVRAWNLDGTKLESESWPAELRMHNTGITVLVEDYEGAIWTASMAGSVRCISQDGKKTSIEAKAPGRKNAHNTEVNAMIATANKTLWTGAKTVLCMLSSRGKVRRSLQFVQIRGGLTSIFGYQTIMYGAGRVMGM</sequence>
<gene>
    <name evidence="1" type="ORF">GUITHDRAFT_101648</name>
</gene>
<reference evidence="2" key="3">
    <citation type="submission" date="2015-06" db="UniProtKB">
        <authorList>
            <consortium name="EnsemblProtists"/>
        </authorList>
    </citation>
    <scope>IDENTIFICATION</scope>
</reference>
<name>L1JVR6_GUITC</name>
<dbReference type="InterPro" id="IPR036322">
    <property type="entry name" value="WD40_repeat_dom_sf"/>
</dbReference>
<reference evidence="3" key="2">
    <citation type="submission" date="2012-11" db="EMBL/GenBank/DDBJ databases">
        <authorList>
            <person name="Kuo A."/>
            <person name="Curtis B.A."/>
            <person name="Tanifuji G."/>
            <person name="Burki F."/>
            <person name="Gruber A."/>
            <person name="Irimia M."/>
            <person name="Maruyama S."/>
            <person name="Arias M.C."/>
            <person name="Ball S.G."/>
            <person name="Gile G.H."/>
            <person name="Hirakawa Y."/>
            <person name="Hopkins J.F."/>
            <person name="Rensing S.A."/>
            <person name="Schmutz J."/>
            <person name="Symeonidi A."/>
            <person name="Elias M."/>
            <person name="Eveleigh R.J."/>
            <person name="Herman E.K."/>
            <person name="Klute M.J."/>
            <person name="Nakayama T."/>
            <person name="Obornik M."/>
            <person name="Reyes-Prieto A."/>
            <person name="Armbrust E.V."/>
            <person name="Aves S.J."/>
            <person name="Beiko R.G."/>
            <person name="Coutinho P."/>
            <person name="Dacks J.B."/>
            <person name="Durnford D.G."/>
            <person name="Fast N.M."/>
            <person name="Green B.R."/>
            <person name="Grisdale C."/>
            <person name="Hempe F."/>
            <person name="Henrissat B."/>
            <person name="Hoppner M.P."/>
            <person name="Ishida K.-I."/>
            <person name="Kim E."/>
            <person name="Koreny L."/>
            <person name="Kroth P.G."/>
            <person name="Liu Y."/>
            <person name="Malik S.-B."/>
            <person name="Maier U.G."/>
            <person name="McRose D."/>
            <person name="Mock T."/>
            <person name="Neilson J.A."/>
            <person name="Onodera N.T."/>
            <person name="Poole A.M."/>
            <person name="Pritham E.J."/>
            <person name="Richards T.A."/>
            <person name="Rocap G."/>
            <person name="Roy S.W."/>
            <person name="Sarai C."/>
            <person name="Schaack S."/>
            <person name="Shirato S."/>
            <person name="Slamovits C.H."/>
            <person name="Spencer D.F."/>
            <person name="Suzuki S."/>
            <person name="Worden A.Z."/>
            <person name="Zauner S."/>
            <person name="Barry K."/>
            <person name="Bell C."/>
            <person name="Bharti A.K."/>
            <person name="Crow J.A."/>
            <person name="Grimwood J."/>
            <person name="Kramer R."/>
            <person name="Lindquist E."/>
            <person name="Lucas S."/>
            <person name="Salamov A."/>
            <person name="McFadden G.I."/>
            <person name="Lane C.E."/>
            <person name="Keeling P.J."/>
            <person name="Gray M.W."/>
            <person name="Grigoriev I.V."/>
            <person name="Archibald J.M."/>
        </authorList>
    </citation>
    <scope>NUCLEOTIDE SEQUENCE</scope>
    <source>
        <strain evidence="3">CCMP2712</strain>
    </source>
</reference>
<dbReference type="RefSeq" id="XP_005839457.1">
    <property type="nucleotide sequence ID" value="XM_005839400.1"/>
</dbReference>
<keyword evidence="3" id="KW-1185">Reference proteome</keyword>
<accession>L1JVR6</accession>
<evidence type="ECO:0000313" key="3">
    <source>
        <dbReference type="Proteomes" id="UP000011087"/>
    </source>
</evidence>
<dbReference type="EnsemblProtists" id="EKX52477">
    <property type="protein sequence ID" value="EKX52477"/>
    <property type="gene ID" value="GUITHDRAFT_101648"/>
</dbReference>
<dbReference type="EMBL" id="JH992972">
    <property type="protein sequence ID" value="EKX52477.1"/>
    <property type="molecule type" value="Genomic_DNA"/>
</dbReference>
<dbReference type="AlphaFoldDB" id="L1JVR6"/>
<evidence type="ECO:0000313" key="2">
    <source>
        <dbReference type="EnsemblProtists" id="EKX52477"/>
    </source>
</evidence>
<dbReference type="InterPro" id="IPR015943">
    <property type="entry name" value="WD40/YVTN_repeat-like_dom_sf"/>
</dbReference>
<evidence type="ECO:0000313" key="1">
    <source>
        <dbReference type="EMBL" id="EKX52477.1"/>
    </source>
</evidence>